<dbReference type="PROSITE" id="PS50850">
    <property type="entry name" value="MFS"/>
    <property type="match status" value="1"/>
</dbReference>
<feature type="region of interest" description="Disordered" evidence="7">
    <location>
        <begin position="42"/>
        <end position="84"/>
    </location>
</feature>
<evidence type="ECO:0000256" key="5">
    <source>
        <dbReference type="ARBA" id="ARBA00023136"/>
    </source>
</evidence>
<dbReference type="InterPro" id="IPR036259">
    <property type="entry name" value="MFS_trans_sf"/>
</dbReference>
<evidence type="ECO:0000256" key="6">
    <source>
        <dbReference type="ARBA" id="ARBA00024338"/>
    </source>
</evidence>
<dbReference type="GO" id="GO:0016020">
    <property type="term" value="C:membrane"/>
    <property type="evidence" value="ECO:0007669"/>
    <property type="project" value="UniProtKB-SubCell"/>
</dbReference>
<dbReference type="OrthoDB" id="3639251at2759"/>
<keyword evidence="5 8" id="KW-0472">Membrane</keyword>
<dbReference type="PROSITE" id="PS51257">
    <property type="entry name" value="PROKAR_LIPOPROTEIN"/>
    <property type="match status" value="1"/>
</dbReference>
<organism evidence="11 12">
    <name type="scientific">Diacronema lutheri</name>
    <name type="common">Unicellular marine alga</name>
    <name type="synonym">Monochrysis lutheri</name>
    <dbReference type="NCBI Taxonomy" id="2081491"/>
    <lineage>
        <taxon>Eukaryota</taxon>
        <taxon>Haptista</taxon>
        <taxon>Haptophyta</taxon>
        <taxon>Pavlovophyceae</taxon>
        <taxon>Pavlovales</taxon>
        <taxon>Pavlovaceae</taxon>
        <taxon>Diacronema</taxon>
    </lineage>
</organism>
<evidence type="ECO:0000256" key="7">
    <source>
        <dbReference type="SAM" id="MobiDB-lite"/>
    </source>
</evidence>
<keyword evidence="3 8" id="KW-0812">Transmembrane</keyword>
<evidence type="ECO:0000256" key="8">
    <source>
        <dbReference type="SAM" id="Phobius"/>
    </source>
</evidence>
<proteinExistence type="inferred from homology"/>
<feature type="transmembrane region" description="Helical" evidence="8">
    <location>
        <begin position="157"/>
        <end position="177"/>
    </location>
</feature>
<keyword evidence="9" id="KW-0732">Signal</keyword>
<dbReference type="Gene3D" id="1.20.1250.20">
    <property type="entry name" value="MFS general substrate transporter like domains"/>
    <property type="match status" value="2"/>
</dbReference>
<comment type="subcellular location">
    <subcellularLocation>
        <location evidence="1">Membrane</location>
        <topology evidence="1">Multi-pass membrane protein</topology>
    </subcellularLocation>
</comment>
<name>A0A8J6CCU9_DIALT</name>
<keyword evidence="12" id="KW-1185">Reference proteome</keyword>
<dbReference type="SUPFAM" id="SSF103473">
    <property type="entry name" value="MFS general substrate transporter"/>
    <property type="match status" value="1"/>
</dbReference>
<dbReference type="Pfam" id="PF07690">
    <property type="entry name" value="MFS_1"/>
    <property type="match status" value="1"/>
</dbReference>
<keyword evidence="2" id="KW-0813">Transport</keyword>
<sequence>MRAYCPAVLAALAISGGSCAVGRGAAVGGASARVRAPLLAPRPLTMLGEPEPKPGAGGGARRAQGARTSSADEYAGSNSDSEGDRRALLAADDPSACPRSWRDAALLPALLGVYVHNQWSRSLLFYLVDFGARESGGSGARATRELMNVELGFGPETYGVLASLPFTLVFAPASLLAGTAADRLDRARLTWVSLLCWSAATLWQGAAQSVGEVAASRALQGLAQAVTTPAAFTLIADVTPAARRGTANSIFASGVYVGGGLAALSILLDEALGWRGTLYAAAALGALLAAGAALTLDDPREREPQGSAARTEAPADAASASVEGDAFRGARTLMAEQIASLGRTAAAVSQRPAVQLLLFSCALRFCAGFSIAVWVGPWGRGAFPEHEADFALAKASISAFGGGFSAIAGGALSDKLGERDAARRLWLPIAGSVGAAVCWSAMLDAQSFDVAMRWLLLQYLCAECWFGAAVATLQAQLPKEVQGGAQGAFSTLTVVGNVAPLLIGQASRSAPLADVLHQAVPAMYVGSAIAFALTCRQLGRPPRPEAE</sequence>
<comment type="similarity">
    <text evidence="6">Belongs to the major facilitator superfamily. Spinster (TC 2.A.1.49) family.</text>
</comment>
<dbReference type="InterPro" id="IPR020846">
    <property type="entry name" value="MFS_dom"/>
</dbReference>
<feature type="signal peptide" evidence="9">
    <location>
        <begin position="1"/>
        <end position="19"/>
    </location>
</feature>
<feature type="chain" id="PRO_5035252739" description="Major facilitator superfamily (MFS) profile domain-containing protein" evidence="9">
    <location>
        <begin position="20"/>
        <end position="547"/>
    </location>
</feature>
<evidence type="ECO:0000256" key="2">
    <source>
        <dbReference type="ARBA" id="ARBA00022448"/>
    </source>
</evidence>
<feature type="transmembrane region" description="Helical" evidence="8">
    <location>
        <begin position="425"/>
        <end position="442"/>
    </location>
</feature>
<accession>A0A8J6CCU9</accession>
<evidence type="ECO:0000256" key="1">
    <source>
        <dbReference type="ARBA" id="ARBA00004141"/>
    </source>
</evidence>
<reference evidence="11" key="1">
    <citation type="submission" date="2021-05" db="EMBL/GenBank/DDBJ databases">
        <title>The genome of the haptophyte Pavlova lutheri (Diacronema luteri, Pavlovales) - a model for lipid biosynthesis in eukaryotic algae.</title>
        <authorList>
            <person name="Hulatt C.J."/>
            <person name="Posewitz M.C."/>
        </authorList>
    </citation>
    <scope>NUCLEOTIDE SEQUENCE</scope>
    <source>
        <strain evidence="11">NIVA-4/92</strain>
    </source>
</reference>
<keyword evidence="4 8" id="KW-1133">Transmembrane helix</keyword>
<protein>
    <recommendedName>
        <fullName evidence="10">Major facilitator superfamily (MFS) profile domain-containing protein</fullName>
    </recommendedName>
</protein>
<feature type="region of interest" description="Disordered" evidence="7">
    <location>
        <begin position="299"/>
        <end position="318"/>
    </location>
</feature>
<feature type="compositionally biased region" description="Polar residues" evidence="7">
    <location>
        <begin position="68"/>
        <end position="80"/>
    </location>
</feature>
<feature type="transmembrane region" description="Helical" evidence="8">
    <location>
        <begin position="395"/>
        <end position="413"/>
    </location>
</feature>
<evidence type="ECO:0000259" key="10">
    <source>
        <dbReference type="PROSITE" id="PS50850"/>
    </source>
</evidence>
<dbReference type="PANTHER" id="PTHR23505">
    <property type="entry name" value="SPINSTER"/>
    <property type="match status" value="1"/>
</dbReference>
<comment type="caution">
    <text evidence="11">The sequence shown here is derived from an EMBL/GenBank/DDBJ whole genome shotgun (WGS) entry which is preliminary data.</text>
</comment>
<feature type="transmembrane region" description="Helical" evidence="8">
    <location>
        <begin position="356"/>
        <end position="375"/>
    </location>
</feature>
<evidence type="ECO:0000256" key="3">
    <source>
        <dbReference type="ARBA" id="ARBA00022692"/>
    </source>
</evidence>
<evidence type="ECO:0000313" key="12">
    <source>
        <dbReference type="Proteomes" id="UP000751190"/>
    </source>
</evidence>
<evidence type="ECO:0000313" key="11">
    <source>
        <dbReference type="EMBL" id="KAG8470257.1"/>
    </source>
</evidence>
<dbReference type="EMBL" id="JAGTXO010000001">
    <property type="protein sequence ID" value="KAG8470257.1"/>
    <property type="molecule type" value="Genomic_DNA"/>
</dbReference>
<gene>
    <name evidence="11" type="ORF">KFE25_008678</name>
</gene>
<feature type="transmembrane region" description="Helical" evidence="8">
    <location>
        <begin position="274"/>
        <end position="296"/>
    </location>
</feature>
<dbReference type="OMA" id="FGSVYFE"/>
<dbReference type="AlphaFoldDB" id="A0A8J6CCU9"/>
<dbReference type="InterPro" id="IPR044770">
    <property type="entry name" value="MFS_spinster-like"/>
</dbReference>
<dbReference type="PANTHER" id="PTHR23505:SF52">
    <property type="entry name" value="MAJOR FACILITATOR SUPERFAMILY PROTEIN"/>
    <property type="match status" value="1"/>
</dbReference>
<evidence type="ECO:0000256" key="9">
    <source>
        <dbReference type="SAM" id="SignalP"/>
    </source>
</evidence>
<dbReference type="InterPro" id="IPR011701">
    <property type="entry name" value="MFS"/>
</dbReference>
<dbReference type="GO" id="GO:0022857">
    <property type="term" value="F:transmembrane transporter activity"/>
    <property type="evidence" value="ECO:0007669"/>
    <property type="project" value="InterPro"/>
</dbReference>
<evidence type="ECO:0000256" key="4">
    <source>
        <dbReference type="ARBA" id="ARBA00022989"/>
    </source>
</evidence>
<feature type="transmembrane region" description="Helical" evidence="8">
    <location>
        <begin position="250"/>
        <end position="268"/>
    </location>
</feature>
<dbReference type="Proteomes" id="UP000751190">
    <property type="component" value="Unassembled WGS sequence"/>
</dbReference>
<feature type="domain" description="Major facilitator superfamily (MFS) profile" evidence="10">
    <location>
        <begin position="105"/>
        <end position="547"/>
    </location>
</feature>